<keyword evidence="1" id="KW-0472">Membrane</keyword>
<keyword evidence="1" id="KW-0812">Transmembrane</keyword>
<name>A0ABT3BYT8_9PSED</name>
<evidence type="ECO:0000313" key="2">
    <source>
        <dbReference type="EMBL" id="MCV4378020.1"/>
    </source>
</evidence>
<feature type="transmembrane region" description="Helical" evidence="1">
    <location>
        <begin position="21"/>
        <end position="39"/>
    </location>
</feature>
<keyword evidence="3" id="KW-1185">Reference proteome</keyword>
<dbReference type="GeneID" id="93562789"/>
<comment type="caution">
    <text evidence="2">The sequence shown here is derived from an EMBL/GenBank/DDBJ whole genome shotgun (WGS) entry which is preliminary data.</text>
</comment>
<dbReference type="Proteomes" id="UP001207294">
    <property type="component" value="Unassembled WGS sequence"/>
</dbReference>
<gene>
    <name evidence="2" type="ORF">OH718_15580</name>
</gene>
<proteinExistence type="predicted"/>
<evidence type="ECO:0000313" key="3">
    <source>
        <dbReference type="Proteomes" id="UP001207294"/>
    </source>
</evidence>
<reference evidence="2 3" key="1">
    <citation type="submission" date="2022-10" db="EMBL/GenBank/DDBJ databases">
        <title>Characterization of Pseudomonas capsici strains from pepper and tomato in Georgia.</title>
        <authorList>
            <person name="Zhao M."/>
            <person name="Dutta B."/>
        </authorList>
    </citation>
    <scope>NUCLEOTIDE SEQUENCE [LARGE SCALE GENOMIC DNA]</scope>
    <source>
        <strain evidence="2 3">Pc20-5</strain>
    </source>
</reference>
<accession>A0ABT3BYT8</accession>
<evidence type="ECO:0000256" key="1">
    <source>
        <dbReference type="SAM" id="Phobius"/>
    </source>
</evidence>
<keyword evidence="1" id="KW-1133">Transmembrane helix</keyword>
<protein>
    <submittedName>
        <fullName evidence="2">Uncharacterized protein</fullName>
    </submittedName>
</protein>
<dbReference type="RefSeq" id="WP_201013352.1">
    <property type="nucleotide sequence ID" value="NZ_JAFGZD010000014.1"/>
</dbReference>
<sequence length="66" mass="7436">MISDRNRLFGKNVKPSGLFRVAVFCFLTAAILDFHWYYIGFAGMFAAVATVIRPHDDDELHEISGS</sequence>
<dbReference type="EMBL" id="JAOXML010000012">
    <property type="protein sequence ID" value="MCV4378020.1"/>
    <property type="molecule type" value="Genomic_DNA"/>
</dbReference>
<organism evidence="2 3">
    <name type="scientific">Pseudomonas capsici</name>
    <dbReference type="NCBI Taxonomy" id="2810614"/>
    <lineage>
        <taxon>Bacteria</taxon>
        <taxon>Pseudomonadati</taxon>
        <taxon>Pseudomonadota</taxon>
        <taxon>Gammaproteobacteria</taxon>
        <taxon>Pseudomonadales</taxon>
        <taxon>Pseudomonadaceae</taxon>
        <taxon>Pseudomonas</taxon>
    </lineage>
</organism>